<organism evidence="2">
    <name type="scientific">marine sediment metagenome</name>
    <dbReference type="NCBI Taxonomy" id="412755"/>
    <lineage>
        <taxon>unclassified sequences</taxon>
        <taxon>metagenomes</taxon>
        <taxon>ecological metagenomes</taxon>
    </lineage>
</organism>
<feature type="non-terminal residue" evidence="2">
    <location>
        <position position="1"/>
    </location>
</feature>
<name>X1HH94_9ZZZZ</name>
<reference evidence="2" key="1">
    <citation type="journal article" date="2014" name="Front. Microbiol.">
        <title>High frequency of phylogenetically diverse reductive dehalogenase-homologous genes in deep subseafloor sedimentary metagenomes.</title>
        <authorList>
            <person name="Kawai M."/>
            <person name="Futagami T."/>
            <person name="Toyoda A."/>
            <person name="Takaki Y."/>
            <person name="Nishi S."/>
            <person name="Hori S."/>
            <person name="Arai W."/>
            <person name="Tsubouchi T."/>
            <person name="Morono Y."/>
            <person name="Uchiyama I."/>
            <person name="Ito T."/>
            <person name="Fujiyama A."/>
            <person name="Inagaki F."/>
            <person name="Takami H."/>
        </authorList>
    </citation>
    <scope>NUCLEOTIDE SEQUENCE</scope>
    <source>
        <strain evidence="2">Expedition CK06-06</strain>
    </source>
</reference>
<feature type="region of interest" description="Disordered" evidence="1">
    <location>
        <begin position="75"/>
        <end position="119"/>
    </location>
</feature>
<accession>X1HH94</accession>
<gene>
    <name evidence="2" type="ORF">S03H2_11894</name>
</gene>
<evidence type="ECO:0000256" key="1">
    <source>
        <dbReference type="SAM" id="MobiDB-lite"/>
    </source>
</evidence>
<feature type="compositionally biased region" description="Gly residues" evidence="1">
    <location>
        <begin position="75"/>
        <end position="89"/>
    </location>
</feature>
<comment type="caution">
    <text evidence="2">The sequence shown here is derived from an EMBL/GenBank/DDBJ whole genome shotgun (WGS) entry which is preliminary data.</text>
</comment>
<dbReference type="EMBL" id="BARU01006056">
    <property type="protein sequence ID" value="GAH44673.1"/>
    <property type="molecule type" value="Genomic_DNA"/>
</dbReference>
<protein>
    <submittedName>
        <fullName evidence="2">Uncharacterized protein</fullName>
    </submittedName>
</protein>
<proteinExistence type="predicted"/>
<evidence type="ECO:0000313" key="2">
    <source>
        <dbReference type="EMBL" id="GAH44673.1"/>
    </source>
</evidence>
<sequence>QARQAGAVTDEDAARVKQELETAKGSIETLSASALELKRANIVLQYGVVPDTIKDKDITQLGAFEEALKAVSTARGGGAGPYAIGGGLGEAAPQTDMERATKVLETTPVRGTRNEPPKP</sequence>
<dbReference type="AlphaFoldDB" id="X1HH94"/>